<name>A0A6F9HYV5_CAMCO</name>
<dbReference type="SUPFAM" id="SSF159006">
    <property type="entry name" value="YopX-like"/>
    <property type="match status" value="1"/>
</dbReference>
<proteinExistence type="predicted"/>
<dbReference type="AlphaFoldDB" id="A0A6F9HYV5"/>
<dbReference type="InterPro" id="IPR023385">
    <property type="entry name" value="YopX-like_C"/>
</dbReference>
<dbReference type="Gene3D" id="2.30.30.290">
    <property type="entry name" value="YopX-like domains"/>
    <property type="match status" value="1"/>
</dbReference>
<protein>
    <recommendedName>
        <fullName evidence="1">YopX protein domain-containing protein</fullName>
    </recommendedName>
</protein>
<feature type="domain" description="YopX protein" evidence="1">
    <location>
        <begin position="8"/>
        <end position="140"/>
    </location>
</feature>
<reference evidence="2" key="1">
    <citation type="submission" date="2019-11" db="EMBL/GenBank/DDBJ databases">
        <authorList>
            <consortium name="NARMS: The National Antimicrobial Resistance Monitoring System"/>
        </authorList>
    </citation>
    <scope>NUCLEOTIDE SEQUENCE</scope>
    <source>
        <strain evidence="2">FSIS31902808</strain>
    </source>
</reference>
<dbReference type="NCBIfam" id="TIGR01671">
    <property type="entry name" value="phage_TIGR01671"/>
    <property type="match status" value="1"/>
</dbReference>
<evidence type="ECO:0000259" key="1">
    <source>
        <dbReference type="Pfam" id="PF09643"/>
    </source>
</evidence>
<sequence length="140" mass="16367">MKLSDFDFRIWDNNSKGYIFKNRTISKYSDSADREDSLAGRIRKESHYGDLVFDDWSCDCEIELFTGLYDKNGKKIYEGDIIKAVKEDIEINGYVTRLFDGSYIVRSEPMINKFDYLSNLSFGFEKTVIGNIHENEELLK</sequence>
<dbReference type="InterPro" id="IPR019096">
    <property type="entry name" value="YopX_protein"/>
</dbReference>
<gene>
    <name evidence="2" type="ORF">GJ265_05240</name>
</gene>
<dbReference type="InterPro" id="IPR010024">
    <property type="entry name" value="CHP16711"/>
</dbReference>
<accession>A0A6F9HYV5</accession>
<dbReference type="EMBL" id="AANIDH010000011">
    <property type="protein sequence ID" value="EDO8948697.1"/>
    <property type="molecule type" value="Genomic_DNA"/>
</dbReference>
<organism evidence="2">
    <name type="scientific">Campylobacter coli</name>
    <dbReference type="NCBI Taxonomy" id="195"/>
    <lineage>
        <taxon>Bacteria</taxon>
        <taxon>Pseudomonadati</taxon>
        <taxon>Campylobacterota</taxon>
        <taxon>Epsilonproteobacteria</taxon>
        <taxon>Campylobacterales</taxon>
        <taxon>Campylobacteraceae</taxon>
        <taxon>Campylobacter</taxon>
    </lineage>
</organism>
<evidence type="ECO:0000313" key="2">
    <source>
        <dbReference type="EMBL" id="EDO8948697.1"/>
    </source>
</evidence>
<comment type="caution">
    <text evidence="2">The sequence shown here is derived from an EMBL/GenBank/DDBJ whole genome shotgun (WGS) entry which is preliminary data.</text>
</comment>
<dbReference type="Pfam" id="PF09643">
    <property type="entry name" value="YopX"/>
    <property type="match status" value="1"/>
</dbReference>